<keyword evidence="2" id="KW-1185">Reference proteome</keyword>
<dbReference type="PROSITE" id="PS51257">
    <property type="entry name" value="PROKAR_LIPOPROTEIN"/>
    <property type="match status" value="1"/>
</dbReference>
<evidence type="ECO:0000313" key="2">
    <source>
        <dbReference type="Proteomes" id="UP001244787"/>
    </source>
</evidence>
<dbReference type="Proteomes" id="UP001244787">
    <property type="component" value="Unassembled WGS sequence"/>
</dbReference>
<sequence>MKKTSLIIVISCSITIFSCKKDDGISCTMCSSPETSDFQVCQERDGNASVNGQNTGTAYDDYISGLEQAGASCGI</sequence>
<evidence type="ECO:0000313" key="1">
    <source>
        <dbReference type="EMBL" id="MDN3723058.1"/>
    </source>
</evidence>
<gene>
    <name evidence="1" type="ORF">QRD02_01580</name>
</gene>
<dbReference type="EMBL" id="JAUGQQ010000001">
    <property type="protein sequence ID" value="MDN3723058.1"/>
    <property type="molecule type" value="Genomic_DNA"/>
</dbReference>
<accession>A0ABT8DE58</accession>
<proteinExistence type="predicted"/>
<protein>
    <submittedName>
        <fullName evidence="1">Uncharacterized protein</fullName>
    </submittedName>
</protein>
<dbReference type="RefSeq" id="WP_290253136.1">
    <property type="nucleotide sequence ID" value="NZ_JAUGQQ010000001.1"/>
</dbReference>
<reference evidence="1 2" key="1">
    <citation type="submission" date="2023-06" db="EMBL/GenBank/DDBJ databases">
        <authorList>
            <person name="Ye Y.-Q."/>
            <person name="Du Z.-J."/>
        </authorList>
    </citation>
    <scope>NUCLEOTIDE SEQUENCE [LARGE SCALE GENOMIC DNA]</scope>
    <source>
        <strain evidence="1 2">SDUM287046</strain>
    </source>
</reference>
<comment type="caution">
    <text evidence="1">The sequence shown here is derived from an EMBL/GenBank/DDBJ whole genome shotgun (WGS) entry which is preliminary data.</text>
</comment>
<organism evidence="1 2">
    <name type="scientific">Aequorivita aurantiaca</name>
    <dbReference type="NCBI Taxonomy" id="3053356"/>
    <lineage>
        <taxon>Bacteria</taxon>
        <taxon>Pseudomonadati</taxon>
        <taxon>Bacteroidota</taxon>
        <taxon>Flavobacteriia</taxon>
        <taxon>Flavobacteriales</taxon>
        <taxon>Flavobacteriaceae</taxon>
        <taxon>Aequorivita</taxon>
    </lineage>
</organism>
<name>A0ABT8DE58_9FLAO</name>